<evidence type="ECO:0000313" key="2">
    <source>
        <dbReference type="EMBL" id="VDI02771.1"/>
    </source>
</evidence>
<dbReference type="AlphaFoldDB" id="A0A8B6CBG1"/>
<dbReference type="Proteomes" id="UP000596742">
    <property type="component" value="Unassembled WGS sequence"/>
</dbReference>
<feature type="transmembrane region" description="Helical" evidence="1">
    <location>
        <begin position="137"/>
        <end position="158"/>
    </location>
</feature>
<reference evidence="2" key="1">
    <citation type="submission" date="2018-11" db="EMBL/GenBank/DDBJ databases">
        <authorList>
            <person name="Alioto T."/>
            <person name="Alioto T."/>
        </authorList>
    </citation>
    <scope>NUCLEOTIDE SEQUENCE</scope>
</reference>
<organism evidence="2 3">
    <name type="scientific">Mytilus galloprovincialis</name>
    <name type="common">Mediterranean mussel</name>
    <dbReference type="NCBI Taxonomy" id="29158"/>
    <lineage>
        <taxon>Eukaryota</taxon>
        <taxon>Metazoa</taxon>
        <taxon>Spiralia</taxon>
        <taxon>Lophotrochozoa</taxon>
        <taxon>Mollusca</taxon>
        <taxon>Bivalvia</taxon>
        <taxon>Autobranchia</taxon>
        <taxon>Pteriomorphia</taxon>
        <taxon>Mytilida</taxon>
        <taxon>Mytiloidea</taxon>
        <taxon>Mytilidae</taxon>
        <taxon>Mytilinae</taxon>
        <taxon>Mytilus</taxon>
    </lineage>
</organism>
<keyword evidence="3" id="KW-1185">Reference proteome</keyword>
<accession>A0A8B6CBG1</accession>
<gene>
    <name evidence="2" type="ORF">MGAL_10B011325</name>
</gene>
<sequence length="241" mass="27556">MNSSPSNTVPLNFKSLFILGLPIVTEKRVYNLPSLTFSASIYAVPPPIEICWFIGNEQIQNSTGYVQTFTKTLIERNLHGQAIKQIGFSVNLTVRNNAKTKKKITLLVQNDIGNITDMFFVDDKVSFSAANLDQKDIIWFLSGTVILILIVTLSACVFKYHSRRGDRDIINMRTMYNVAETGHSNVNQYDMVEPIPNYVEINSIPSNQSTTLQHEYEEIDKEEEYAHENEYEEAHEYTEVF</sequence>
<protein>
    <recommendedName>
        <fullName evidence="4">Ig-like domain-containing protein</fullName>
    </recommendedName>
</protein>
<keyword evidence="1" id="KW-0472">Membrane</keyword>
<keyword evidence="1" id="KW-1133">Transmembrane helix</keyword>
<keyword evidence="1" id="KW-0812">Transmembrane</keyword>
<evidence type="ECO:0000313" key="3">
    <source>
        <dbReference type="Proteomes" id="UP000596742"/>
    </source>
</evidence>
<dbReference type="EMBL" id="UYJE01001519">
    <property type="protein sequence ID" value="VDI02771.1"/>
    <property type="molecule type" value="Genomic_DNA"/>
</dbReference>
<evidence type="ECO:0000256" key="1">
    <source>
        <dbReference type="SAM" id="Phobius"/>
    </source>
</evidence>
<proteinExistence type="predicted"/>
<evidence type="ECO:0008006" key="4">
    <source>
        <dbReference type="Google" id="ProtNLM"/>
    </source>
</evidence>
<name>A0A8B6CBG1_MYTGA</name>
<comment type="caution">
    <text evidence="2">The sequence shown here is derived from an EMBL/GenBank/DDBJ whole genome shotgun (WGS) entry which is preliminary data.</text>
</comment>